<protein>
    <recommendedName>
        <fullName evidence="13">OPT family small oligopeptide transporter</fullName>
    </recommendedName>
</protein>
<feature type="transmembrane region" description="Helical" evidence="10">
    <location>
        <begin position="176"/>
        <end position="196"/>
    </location>
</feature>
<feature type="transmembrane region" description="Helical" evidence="10">
    <location>
        <begin position="812"/>
        <end position="834"/>
    </location>
</feature>
<evidence type="ECO:0000256" key="8">
    <source>
        <dbReference type="ARBA" id="ARBA00023136"/>
    </source>
</evidence>
<evidence type="ECO:0000256" key="3">
    <source>
        <dbReference type="ARBA" id="ARBA00022448"/>
    </source>
</evidence>
<feature type="transmembrane region" description="Helical" evidence="10">
    <location>
        <begin position="387"/>
        <end position="406"/>
    </location>
</feature>
<accession>A0A1L9TF62</accession>
<sequence>MADTGYTPPLGRFHHYDDQECLGIDTGPTDWGKSPSHSVPLYSYPTDLKMSQGDNNKIITEFMLYHYYWSVAAMEEKYPPPVRVTSAEDSLEGSGALSGDSATPSNTVHQLRLIKQHHNWDPNLPDDLAEEIDDALHTKNEGTRQEVAHSLLENSPYPEVRAAVPNTDEGGYSNTFRAWAIGLFLATIGSALNSLFSMRQPYIIIPSYVAQVVAYPIGLLWAKVLPNRTYKVFGIKFNLNPGPYTKKEHAISVIMANATFGGGAAYATDILIAQRAFYKQRFDWVFEIFMCISTQMLGFGMAGFFHRFLVTPAAMIWPSTLINTSLFTALHDHSRPDPAKVSGWMIGKYRMFLYCMIGSFVWYWFPGYIAPFLSVFAWVTWIKPQNVVINQLFGGWTGLSLIPITFDWTQVSGFNFSPLIAPWRGIANTLLGLVIFFWIVTPAMHYTGINYYKYLPMSDSSSYDNTGQVYNVSRILTPEMTLGLAKYESYSPLFLSTTFTLCYGLSFATIIAVIVHAVLFHGKDIWTRFRRIGQEEEDVHGRLMAKFKPVPLWWYGVITLIMIGIALGVSQGYPTHLTWWAFFISLVMAAVWFVPCGIIQASTNIQIGLNVITEFVIGYMQPGRPMAMMLFKTYGYISMYQGLFFCQDMKLGHYMKIPPRVTFAAQMVSCLWSSIVQICVMNWALGSISNVCELDQANRYTCPNGRVFFNASVIWGTIGPARMFSPGQMYSGLMWFWLAGFSLPVIIYVLAHLSRNTKYARYIHLLNAPIIFGGAGLIPPATPLNYLSWGIVGFIFNKYIRDRWRGWWMQYNYVLSAGLDVGLALCTILIFLTLNLTKTEFPSWWGTNIAANTMDAAGTAVQVTGVKFGPEKW</sequence>
<keyword evidence="12" id="KW-1185">Reference proteome</keyword>
<proteinExistence type="inferred from homology"/>
<keyword evidence="8 10" id="KW-0472">Membrane</keyword>
<keyword evidence="5" id="KW-0571">Peptide transport</keyword>
<feature type="region of interest" description="Disordered" evidence="9">
    <location>
        <begin position="84"/>
        <end position="104"/>
    </location>
</feature>
<comment type="similarity">
    <text evidence="2">Belongs to the oligopeptide OPT transporter family.</text>
</comment>
<evidence type="ECO:0000256" key="1">
    <source>
        <dbReference type="ARBA" id="ARBA00004141"/>
    </source>
</evidence>
<feature type="transmembrane region" description="Helical" evidence="10">
    <location>
        <begin position="579"/>
        <end position="599"/>
    </location>
</feature>
<organism evidence="11 12">
    <name type="scientific">Aspergillus sydowii CBS 593.65</name>
    <dbReference type="NCBI Taxonomy" id="1036612"/>
    <lineage>
        <taxon>Eukaryota</taxon>
        <taxon>Fungi</taxon>
        <taxon>Dikarya</taxon>
        <taxon>Ascomycota</taxon>
        <taxon>Pezizomycotina</taxon>
        <taxon>Eurotiomycetes</taxon>
        <taxon>Eurotiomycetidae</taxon>
        <taxon>Eurotiales</taxon>
        <taxon>Aspergillaceae</taxon>
        <taxon>Aspergillus</taxon>
        <taxon>Aspergillus subgen. Nidulantes</taxon>
    </lineage>
</organism>
<comment type="subcellular location">
    <subcellularLocation>
        <location evidence="1">Membrane</location>
        <topology evidence="1">Multi-pass membrane protein</topology>
    </subcellularLocation>
</comment>
<evidence type="ECO:0000256" key="2">
    <source>
        <dbReference type="ARBA" id="ARBA00008807"/>
    </source>
</evidence>
<feature type="transmembrane region" description="Helical" evidence="10">
    <location>
        <begin position="351"/>
        <end position="381"/>
    </location>
</feature>
<evidence type="ECO:0000256" key="7">
    <source>
        <dbReference type="ARBA" id="ARBA00022989"/>
    </source>
</evidence>
<evidence type="ECO:0000256" key="5">
    <source>
        <dbReference type="ARBA" id="ARBA00022856"/>
    </source>
</evidence>
<keyword evidence="7 10" id="KW-1133">Transmembrane helix</keyword>
<feature type="transmembrane region" description="Helical" evidence="10">
    <location>
        <begin position="284"/>
        <end position="305"/>
    </location>
</feature>
<gene>
    <name evidence="11" type="ORF">ASPSYDRAFT_32137</name>
</gene>
<reference evidence="12" key="1">
    <citation type="journal article" date="2017" name="Genome Biol.">
        <title>Comparative genomics reveals high biological diversity and specific adaptations in the industrially and medically important fungal genus Aspergillus.</title>
        <authorList>
            <person name="de Vries R.P."/>
            <person name="Riley R."/>
            <person name="Wiebenga A."/>
            <person name="Aguilar-Osorio G."/>
            <person name="Amillis S."/>
            <person name="Uchima C.A."/>
            <person name="Anderluh G."/>
            <person name="Asadollahi M."/>
            <person name="Askin M."/>
            <person name="Barry K."/>
            <person name="Battaglia E."/>
            <person name="Bayram O."/>
            <person name="Benocci T."/>
            <person name="Braus-Stromeyer S.A."/>
            <person name="Caldana C."/>
            <person name="Canovas D."/>
            <person name="Cerqueira G.C."/>
            <person name="Chen F."/>
            <person name="Chen W."/>
            <person name="Choi C."/>
            <person name="Clum A."/>
            <person name="Dos Santos R.A."/>
            <person name="Damasio A.R."/>
            <person name="Diallinas G."/>
            <person name="Emri T."/>
            <person name="Fekete E."/>
            <person name="Flipphi M."/>
            <person name="Freyberg S."/>
            <person name="Gallo A."/>
            <person name="Gournas C."/>
            <person name="Habgood R."/>
            <person name="Hainaut M."/>
            <person name="Harispe M.L."/>
            <person name="Henrissat B."/>
            <person name="Hilden K.S."/>
            <person name="Hope R."/>
            <person name="Hossain A."/>
            <person name="Karabika E."/>
            <person name="Karaffa L."/>
            <person name="Karanyi Z."/>
            <person name="Krasevec N."/>
            <person name="Kuo A."/>
            <person name="Kusch H."/>
            <person name="LaButti K."/>
            <person name="Lagendijk E.L."/>
            <person name="Lapidus A."/>
            <person name="Levasseur A."/>
            <person name="Lindquist E."/>
            <person name="Lipzen A."/>
            <person name="Logrieco A.F."/>
            <person name="MacCabe A."/>
            <person name="Maekelae M.R."/>
            <person name="Malavazi I."/>
            <person name="Melin P."/>
            <person name="Meyer V."/>
            <person name="Mielnichuk N."/>
            <person name="Miskei M."/>
            <person name="Molnar A.P."/>
            <person name="Mule G."/>
            <person name="Ngan C.Y."/>
            <person name="Orejas M."/>
            <person name="Orosz E."/>
            <person name="Ouedraogo J.P."/>
            <person name="Overkamp K.M."/>
            <person name="Park H.-S."/>
            <person name="Perrone G."/>
            <person name="Piumi F."/>
            <person name="Punt P.J."/>
            <person name="Ram A.F."/>
            <person name="Ramon A."/>
            <person name="Rauscher S."/>
            <person name="Record E."/>
            <person name="Riano-Pachon D.M."/>
            <person name="Robert V."/>
            <person name="Roehrig J."/>
            <person name="Ruller R."/>
            <person name="Salamov A."/>
            <person name="Salih N.S."/>
            <person name="Samson R.A."/>
            <person name="Sandor E."/>
            <person name="Sanguinetti M."/>
            <person name="Schuetze T."/>
            <person name="Sepcic K."/>
            <person name="Shelest E."/>
            <person name="Sherlock G."/>
            <person name="Sophianopoulou V."/>
            <person name="Squina F.M."/>
            <person name="Sun H."/>
            <person name="Susca A."/>
            <person name="Todd R.B."/>
            <person name="Tsang A."/>
            <person name="Unkles S.E."/>
            <person name="van de Wiele N."/>
            <person name="van Rossen-Uffink D."/>
            <person name="Oliveira J.V."/>
            <person name="Vesth T.C."/>
            <person name="Visser J."/>
            <person name="Yu J.-H."/>
            <person name="Zhou M."/>
            <person name="Andersen M.R."/>
            <person name="Archer D.B."/>
            <person name="Baker S.E."/>
            <person name="Benoit I."/>
            <person name="Brakhage A.A."/>
            <person name="Braus G.H."/>
            <person name="Fischer R."/>
            <person name="Frisvad J.C."/>
            <person name="Goldman G.H."/>
            <person name="Houbraken J."/>
            <person name="Oakley B."/>
            <person name="Pocsi I."/>
            <person name="Scazzocchio C."/>
            <person name="Seiboth B."/>
            <person name="vanKuyk P.A."/>
            <person name="Wortman J."/>
            <person name="Dyer P.S."/>
            <person name="Grigoriev I.V."/>
        </authorList>
    </citation>
    <scope>NUCLEOTIDE SEQUENCE [LARGE SCALE GENOMIC DNA]</scope>
    <source>
        <strain evidence="12">CBS 593.65</strain>
    </source>
</reference>
<evidence type="ECO:0000256" key="9">
    <source>
        <dbReference type="SAM" id="MobiDB-lite"/>
    </source>
</evidence>
<dbReference type="GO" id="GO:0015031">
    <property type="term" value="P:protein transport"/>
    <property type="evidence" value="ECO:0007669"/>
    <property type="project" value="UniProtKB-KW"/>
</dbReference>
<feature type="transmembrane region" description="Helical" evidence="10">
    <location>
        <begin position="250"/>
        <end position="272"/>
    </location>
</feature>
<keyword evidence="3" id="KW-0813">Transport</keyword>
<dbReference type="STRING" id="1036612.A0A1L9TF62"/>
<dbReference type="OrthoDB" id="9986677at2759"/>
<feature type="transmembrane region" description="Helical" evidence="10">
    <location>
        <begin position="552"/>
        <end position="573"/>
    </location>
</feature>
<evidence type="ECO:0000313" key="11">
    <source>
        <dbReference type="EMBL" id="OJJ58058.1"/>
    </source>
</evidence>
<dbReference type="GO" id="GO:0016020">
    <property type="term" value="C:membrane"/>
    <property type="evidence" value="ECO:0007669"/>
    <property type="project" value="UniProtKB-SubCell"/>
</dbReference>
<evidence type="ECO:0008006" key="13">
    <source>
        <dbReference type="Google" id="ProtNLM"/>
    </source>
</evidence>
<name>A0A1L9TF62_9EURO</name>
<dbReference type="VEuPathDB" id="FungiDB:ASPSYDRAFT_32137"/>
<dbReference type="EMBL" id="KV878587">
    <property type="protein sequence ID" value="OJJ58058.1"/>
    <property type="molecule type" value="Genomic_DNA"/>
</dbReference>
<keyword evidence="6" id="KW-0653">Protein transport</keyword>
<dbReference type="GO" id="GO:0035673">
    <property type="term" value="F:oligopeptide transmembrane transporter activity"/>
    <property type="evidence" value="ECO:0007669"/>
    <property type="project" value="InterPro"/>
</dbReference>
<dbReference type="PANTHER" id="PTHR22601">
    <property type="entry name" value="ISP4 LIKE PROTEIN"/>
    <property type="match status" value="1"/>
</dbReference>
<feature type="transmembrane region" description="Helical" evidence="10">
    <location>
        <begin position="426"/>
        <end position="447"/>
    </location>
</feature>
<dbReference type="InterPro" id="IPR004813">
    <property type="entry name" value="OPT"/>
</dbReference>
<dbReference type="GeneID" id="63761017"/>
<dbReference type="AlphaFoldDB" id="A0A1L9TF62"/>
<evidence type="ECO:0000256" key="6">
    <source>
        <dbReference type="ARBA" id="ARBA00022927"/>
    </source>
</evidence>
<dbReference type="Proteomes" id="UP000184356">
    <property type="component" value="Unassembled WGS sequence"/>
</dbReference>
<feature type="transmembrane region" description="Helical" evidence="10">
    <location>
        <begin position="493"/>
        <end position="520"/>
    </location>
</feature>
<evidence type="ECO:0000256" key="10">
    <source>
        <dbReference type="SAM" id="Phobius"/>
    </source>
</evidence>
<dbReference type="RefSeq" id="XP_040701864.1">
    <property type="nucleotide sequence ID" value="XM_040844944.1"/>
</dbReference>
<dbReference type="NCBIfam" id="TIGR00727">
    <property type="entry name" value="ISP4_OPT"/>
    <property type="match status" value="1"/>
</dbReference>
<feature type="transmembrane region" description="Helical" evidence="10">
    <location>
        <begin position="203"/>
        <end position="222"/>
    </location>
</feature>
<evidence type="ECO:0000313" key="12">
    <source>
        <dbReference type="Proteomes" id="UP000184356"/>
    </source>
</evidence>
<dbReference type="NCBIfam" id="TIGR00728">
    <property type="entry name" value="OPT_sfam"/>
    <property type="match status" value="1"/>
</dbReference>
<evidence type="ECO:0000256" key="4">
    <source>
        <dbReference type="ARBA" id="ARBA00022692"/>
    </source>
</evidence>
<feature type="transmembrane region" description="Helical" evidence="10">
    <location>
        <begin position="732"/>
        <end position="750"/>
    </location>
</feature>
<keyword evidence="4 10" id="KW-0812">Transmembrane</keyword>
<dbReference type="Pfam" id="PF03169">
    <property type="entry name" value="OPT"/>
    <property type="match status" value="1"/>
</dbReference>
<dbReference type="InterPro" id="IPR004648">
    <property type="entry name" value="Oligpept_transpt"/>
</dbReference>